<evidence type="ECO:0000313" key="1">
    <source>
        <dbReference type="EMBL" id="TAA27367.1"/>
    </source>
</evidence>
<dbReference type="Proteomes" id="UP000291286">
    <property type="component" value="Unassembled WGS sequence"/>
</dbReference>
<dbReference type="NCBIfam" id="TIGR01537">
    <property type="entry name" value="portal_HK97"/>
    <property type="match status" value="1"/>
</dbReference>
<dbReference type="Gene3D" id="3.30.1120.70">
    <property type="match status" value="1"/>
</dbReference>
<proteinExistence type="predicted"/>
<dbReference type="InterPro" id="IPR006944">
    <property type="entry name" value="Phage/GTA_portal"/>
</dbReference>
<accession>A0A4Q8LEA7</accession>
<dbReference type="Gene3D" id="3.40.140.120">
    <property type="match status" value="1"/>
</dbReference>
<evidence type="ECO:0000313" key="2">
    <source>
        <dbReference type="Proteomes" id="UP000291286"/>
    </source>
</evidence>
<gene>
    <name evidence="1" type="ORF">EA661_14675</name>
</gene>
<protein>
    <submittedName>
        <fullName evidence="1">Phage portal protein</fullName>
    </submittedName>
</protein>
<dbReference type="EMBL" id="SHMB01000006">
    <property type="protein sequence ID" value="TAA27367.1"/>
    <property type="molecule type" value="Genomic_DNA"/>
</dbReference>
<sequence length="389" mass="42605">MKWPWKRETRAGNDPADPSWAALVNPGAIAASGVFVDARSAESVSTVHAAVSLIAGTVASLPLHLYQRGENGDRTRATLHPLYRLLHDSPNDGQTALEFREQLQAHVLLWGNAYAEIHRDAAGAVTALNAIHPRNVTIVKLDSGRIRYDVTEDGAVRRLLAGEVLHLRDRSDDGLVGKSRITTAREMLGGILASQEHGNRTFANGARLSGVLKTPHVLDAGSAERIGSSWRQQFGGAENAGKVAVLEHGLEFQPLTMTNEDAQWLASRQFSVEEVARLFNVPPVLLGDLRHANFSNSVEMMRHFVTVTLRPWLARWEQALEHALLGPIARGRYFVEFSAEGLLRGDAKNRADFYKSGIEAGWMLKSEARRLENLPAIEGLDDADASAQA</sequence>
<dbReference type="RefSeq" id="WP_130520021.1">
    <property type="nucleotide sequence ID" value="NZ_SHMA01000001.1"/>
</dbReference>
<comment type="caution">
    <text evidence="1">The sequence shown here is derived from an EMBL/GenBank/DDBJ whole genome shotgun (WGS) entry which is preliminary data.</text>
</comment>
<reference evidence="1 2" key="1">
    <citation type="submission" date="2019-02" db="EMBL/GenBank/DDBJ databases">
        <title>WGS of Pseudoxanthomonas species novum from clinical isolates.</title>
        <authorList>
            <person name="Bernier A.-M."/>
            <person name="Bernard K."/>
            <person name="Vachon A."/>
        </authorList>
    </citation>
    <scope>NUCLEOTIDE SEQUENCE [LARGE SCALE GENOMIC DNA]</scope>
    <source>
        <strain evidence="1 2">NML171202</strain>
    </source>
</reference>
<name>A0A4Q8LEA7_9GAMM</name>
<dbReference type="InterPro" id="IPR006427">
    <property type="entry name" value="Portal_HK97"/>
</dbReference>
<dbReference type="Gene3D" id="1.20.1270.210">
    <property type="match status" value="1"/>
</dbReference>
<organism evidence="1 2">
    <name type="scientific">Pseudoxanthomonas winnipegensis</name>
    <dbReference type="NCBI Taxonomy" id="2480810"/>
    <lineage>
        <taxon>Bacteria</taxon>
        <taxon>Pseudomonadati</taxon>
        <taxon>Pseudomonadota</taxon>
        <taxon>Gammaproteobacteria</taxon>
        <taxon>Lysobacterales</taxon>
        <taxon>Lysobacteraceae</taxon>
        <taxon>Pseudoxanthomonas</taxon>
    </lineage>
</organism>
<dbReference type="AlphaFoldDB" id="A0A4Q8LEA7"/>
<dbReference type="Pfam" id="PF04860">
    <property type="entry name" value="Phage_portal"/>
    <property type="match status" value="1"/>
</dbReference>